<evidence type="ECO:0000259" key="10">
    <source>
        <dbReference type="Pfam" id="PF04652"/>
    </source>
</evidence>
<evidence type="ECO:0000256" key="8">
    <source>
        <dbReference type="ARBA" id="ARBA00023136"/>
    </source>
</evidence>
<dbReference type="Pfam" id="PF18097">
    <property type="entry name" value="Vta1_C"/>
    <property type="match status" value="1"/>
</dbReference>
<organism evidence="12 13">
    <name type="scientific">Ciona savignyi</name>
    <name type="common">Pacific transparent sea squirt</name>
    <dbReference type="NCBI Taxonomy" id="51511"/>
    <lineage>
        <taxon>Eukaryota</taxon>
        <taxon>Metazoa</taxon>
        <taxon>Chordata</taxon>
        <taxon>Tunicata</taxon>
        <taxon>Ascidiacea</taxon>
        <taxon>Phlebobranchia</taxon>
        <taxon>Cionidae</taxon>
        <taxon>Ciona</taxon>
    </lineage>
</organism>
<dbReference type="Pfam" id="PF04652">
    <property type="entry name" value="Vta1"/>
    <property type="match status" value="1"/>
</dbReference>
<keyword evidence="6" id="KW-0967">Endosome</keyword>
<evidence type="ECO:0008006" key="14">
    <source>
        <dbReference type="Google" id="ProtNLM"/>
    </source>
</evidence>
<evidence type="ECO:0000256" key="4">
    <source>
        <dbReference type="ARBA" id="ARBA00022448"/>
    </source>
</evidence>
<keyword evidence="7" id="KW-0653">Protein transport</keyword>
<feature type="region of interest" description="Disordered" evidence="9">
    <location>
        <begin position="183"/>
        <end position="226"/>
    </location>
</feature>
<dbReference type="Proteomes" id="UP000007875">
    <property type="component" value="Unassembled WGS sequence"/>
</dbReference>
<dbReference type="GO" id="GO:0032511">
    <property type="term" value="P:late endosome to vacuole transport via multivesicular body sorting pathway"/>
    <property type="evidence" value="ECO:0007669"/>
    <property type="project" value="InterPro"/>
</dbReference>
<feature type="domain" description="Vta1 C-terminal" evidence="11">
    <location>
        <begin position="248"/>
        <end position="285"/>
    </location>
</feature>
<comment type="subcellular location">
    <subcellularLocation>
        <location evidence="2">Cytoplasm</location>
    </subcellularLocation>
    <subcellularLocation>
        <location evidence="1">Endosome membrane</location>
        <topology evidence="1">Peripheral membrane protein</topology>
    </subcellularLocation>
</comment>
<keyword evidence="13" id="KW-1185">Reference proteome</keyword>
<dbReference type="PANTHER" id="PTHR46009">
    <property type="entry name" value="VACUOLAR PROTEIN SORTING-ASSOCIATED PROTEIN VTA1 HOMOLOG"/>
    <property type="match status" value="1"/>
</dbReference>
<name>H2YS39_CIOSA</name>
<keyword evidence="5" id="KW-0963">Cytoplasm</keyword>
<evidence type="ECO:0000256" key="3">
    <source>
        <dbReference type="ARBA" id="ARBA00007895"/>
    </source>
</evidence>
<proteinExistence type="inferred from homology"/>
<dbReference type="FunCoup" id="H2YS39">
    <property type="interactions" value="577"/>
</dbReference>
<evidence type="ECO:0000313" key="12">
    <source>
        <dbReference type="Ensembl" id="ENSCSAVP00000008149.1"/>
    </source>
</evidence>
<evidence type="ECO:0000256" key="5">
    <source>
        <dbReference type="ARBA" id="ARBA00022490"/>
    </source>
</evidence>
<evidence type="ECO:0000259" key="11">
    <source>
        <dbReference type="Pfam" id="PF18097"/>
    </source>
</evidence>
<dbReference type="eggNOG" id="KOG0917">
    <property type="taxonomic scope" value="Eukaryota"/>
</dbReference>
<dbReference type="InterPro" id="IPR023175">
    <property type="entry name" value="Vta1/CALS_N_sf"/>
</dbReference>
<sequence>MTSALPNVPDKLKIIRPYVNAGKELKTQDPVAAYYCNIFALERAMKSDVTKDTESKLFLVKLMDYAEAHKKALQSHPNYADDMTGEGIGYTVVYNAALELFNTADKQDRAAEFNKQLVRTFYTSAILFDVLQTFGEELPEEVVAWRKYARWKATYIHRCLKNHETPVAGPIGEEENEEAGGINIPDQYALPGSHDAPGPSSSNTYGHPDPATSTATQPPKPVPRSQPAFVPYVAEQTAEDSGESAISPQVMQEAEKLCKHAASALQFDDVPGAISLLEKSLKLLRTGKS</sequence>
<protein>
    <recommendedName>
        <fullName evidence="14">Vta1/callose synthase N-terminal domain-containing protein</fullName>
    </recommendedName>
</protein>
<evidence type="ECO:0000256" key="1">
    <source>
        <dbReference type="ARBA" id="ARBA00004481"/>
    </source>
</evidence>
<dbReference type="Gene3D" id="1.25.40.270">
    <property type="entry name" value="Vacuolar protein sorting-associated protein vta1"/>
    <property type="match status" value="1"/>
</dbReference>
<feature type="compositionally biased region" description="Polar residues" evidence="9">
    <location>
        <begin position="199"/>
        <end position="217"/>
    </location>
</feature>
<feature type="domain" description="Vta1/callose synthase N-terminal" evidence="10">
    <location>
        <begin position="15"/>
        <end position="162"/>
    </location>
</feature>
<dbReference type="GO" id="GO:0005771">
    <property type="term" value="C:multivesicular body"/>
    <property type="evidence" value="ECO:0007669"/>
    <property type="project" value="TreeGrafter"/>
</dbReference>
<evidence type="ECO:0000256" key="2">
    <source>
        <dbReference type="ARBA" id="ARBA00004496"/>
    </source>
</evidence>
<dbReference type="GO" id="GO:0010008">
    <property type="term" value="C:endosome membrane"/>
    <property type="evidence" value="ECO:0007669"/>
    <property type="project" value="UniProtKB-SubCell"/>
</dbReference>
<dbReference type="InterPro" id="IPR039431">
    <property type="entry name" value="Vta1/CALS_N"/>
</dbReference>
<dbReference type="OMA" id="AYWCEYH"/>
<evidence type="ECO:0000256" key="6">
    <source>
        <dbReference type="ARBA" id="ARBA00022753"/>
    </source>
</evidence>
<evidence type="ECO:0000313" key="13">
    <source>
        <dbReference type="Proteomes" id="UP000007875"/>
    </source>
</evidence>
<dbReference type="GO" id="GO:0015031">
    <property type="term" value="P:protein transport"/>
    <property type="evidence" value="ECO:0007669"/>
    <property type="project" value="UniProtKB-KW"/>
</dbReference>
<comment type="similarity">
    <text evidence="3">Belongs to the VTA1 family.</text>
</comment>
<evidence type="ECO:0000256" key="7">
    <source>
        <dbReference type="ARBA" id="ARBA00022927"/>
    </source>
</evidence>
<dbReference type="STRING" id="51511.ENSCSAVP00000008149"/>
<reference evidence="13" key="1">
    <citation type="submission" date="2003-08" db="EMBL/GenBank/DDBJ databases">
        <authorList>
            <person name="Birren B."/>
            <person name="Nusbaum C."/>
            <person name="Abebe A."/>
            <person name="Abouelleil A."/>
            <person name="Adekoya E."/>
            <person name="Ait-zahra M."/>
            <person name="Allen N."/>
            <person name="Allen T."/>
            <person name="An P."/>
            <person name="Anderson M."/>
            <person name="Anderson S."/>
            <person name="Arachchi H."/>
            <person name="Armbruster J."/>
            <person name="Bachantsang P."/>
            <person name="Baldwin J."/>
            <person name="Barry A."/>
            <person name="Bayul T."/>
            <person name="Blitshsteyn B."/>
            <person name="Bloom T."/>
            <person name="Blye J."/>
            <person name="Boguslavskiy L."/>
            <person name="Borowsky M."/>
            <person name="Boukhgalter B."/>
            <person name="Brunache A."/>
            <person name="Butler J."/>
            <person name="Calixte N."/>
            <person name="Calvo S."/>
            <person name="Camarata J."/>
            <person name="Campo K."/>
            <person name="Chang J."/>
            <person name="Cheshatsang Y."/>
            <person name="Citroen M."/>
            <person name="Collymore A."/>
            <person name="Considine T."/>
            <person name="Cook A."/>
            <person name="Cooke P."/>
            <person name="Corum B."/>
            <person name="Cuomo C."/>
            <person name="David R."/>
            <person name="Dawoe T."/>
            <person name="Degray S."/>
            <person name="Dodge S."/>
            <person name="Dooley K."/>
            <person name="Dorje P."/>
            <person name="Dorjee K."/>
            <person name="Dorris L."/>
            <person name="Duffey N."/>
            <person name="Dupes A."/>
            <person name="Elkins T."/>
            <person name="Engels R."/>
            <person name="Erickson J."/>
            <person name="Farina A."/>
            <person name="Faro S."/>
            <person name="Ferreira P."/>
            <person name="Fischer H."/>
            <person name="Fitzgerald M."/>
            <person name="Foley K."/>
            <person name="Gage D."/>
            <person name="Galagan J."/>
            <person name="Gearin G."/>
            <person name="Gnerre S."/>
            <person name="Gnirke A."/>
            <person name="Goyette A."/>
            <person name="Graham J."/>
            <person name="Grandbois E."/>
            <person name="Gyaltsen K."/>
            <person name="Hafez N."/>
            <person name="Hagopian D."/>
            <person name="Hagos B."/>
            <person name="Hall J."/>
            <person name="Hatcher B."/>
            <person name="Heller A."/>
            <person name="Higgins H."/>
            <person name="Honan T."/>
            <person name="Horn A."/>
            <person name="Houde N."/>
            <person name="Hughes L."/>
            <person name="Hulme W."/>
            <person name="Husby E."/>
            <person name="Iliev I."/>
            <person name="Jaffe D."/>
            <person name="Jones C."/>
            <person name="Kamal M."/>
            <person name="Kamat A."/>
            <person name="Kamvysselis M."/>
            <person name="Karlsson E."/>
            <person name="Kells C."/>
            <person name="Kieu A."/>
            <person name="Kisner P."/>
            <person name="Kodira C."/>
            <person name="Kulbokas E."/>
            <person name="Labutti K."/>
            <person name="Lama D."/>
            <person name="Landers T."/>
            <person name="Leger J."/>
            <person name="Levine S."/>
            <person name="Lewis D."/>
            <person name="Lewis T."/>
            <person name="Lindblad-toh K."/>
            <person name="Liu X."/>
            <person name="Lokyitsang T."/>
            <person name="Lokyitsang Y."/>
            <person name="Lucien O."/>
            <person name="Lui A."/>
            <person name="Ma L.J."/>
            <person name="Mabbitt R."/>
            <person name="Macdonald J."/>
            <person name="Maclean C."/>
            <person name="Major J."/>
            <person name="Manning J."/>
            <person name="Marabella R."/>
            <person name="Maru K."/>
            <person name="Matthews C."/>
            <person name="Mauceli E."/>
            <person name="Mccarthy M."/>
            <person name="Mcdonough S."/>
            <person name="Mcghee T."/>
            <person name="Meldrim J."/>
            <person name="Meneus L."/>
            <person name="Mesirov J."/>
            <person name="Mihalev A."/>
            <person name="Mihova T."/>
            <person name="Mikkelsen T."/>
            <person name="Mlenga V."/>
            <person name="Moru K."/>
            <person name="Mozes J."/>
            <person name="Mulrain L."/>
            <person name="Munson G."/>
            <person name="Naylor J."/>
            <person name="Newes C."/>
            <person name="Nguyen C."/>
            <person name="Nguyen N."/>
            <person name="Nguyen T."/>
            <person name="Nicol R."/>
            <person name="Nielsen C."/>
            <person name="Nizzari M."/>
            <person name="Norbu C."/>
            <person name="Norbu N."/>
            <person name="O'donnell P."/>
            <person name="Okoawo O."/>
            <person name="O'leary S."/>
            <person name="Omotosho B."/>
            <person name="O'neill K."/>
            <person name="Osman S."/>
            <person name="Parker S."/>
            <person name="Perrin D."/>
            <person name="Phunkhang P."/>
            <person name="Piqani B."/>
            <person name="Purcell S."/>
            <person name="Rachupka T."/>
            <person name="Ramasamy U."/>
            <person name="Rameau R."/>
            <person name="Ray V."/>
            <person name="Raymond C."/>
            <person name="Retta R."/>
            <person name="Richardson S."/>
            <person name="Rise C."/>
            <person name="Rodriguez J."/>
            <person name="Rogers J."/>
            <person name="Rogov P."/>
            <person name="Rutman M."/>
            <person name="Schupbach R."/>
            <person name="Seaman C."/>
            <person name="Settipalli S."/>
            <person name="Sharpe T."/>
            <person name="Sheridan J."/>
            <person name="Sherpa N."/>
            <person name="Shi J."/>
            <person name="Smirnov S."/>
            <person name="Smith C."/>
            <person name="Sougnez C."/>
            <person name="Spencer B."/>
            <person name="Stalker J."/>
            <person name="Stange-thomann N."/>
            <person name="Stavropoulos S."/>
            <person name="Stetson K."/>
            <person name="Stone C."/>
            <person name="Stone S."/>
            <person name="Stubbs M."/>
            <person name="Talamas J."/>
            <person name="Tchuinga P."/>
            <person name="Tenzing P."/>
            <person name="Tesfaye S."/>
            <person name="Theodore J."/>
            <person name="Thoulutsang Y."/>
            <person name="Topham K."/>
            <person name="Towey S."/>
            <person name="Tsamla T."/>
            <person name="Tsomo N."/>
            <person name="Vallee D."/>
            <person name="Vassiliev H."/>
            <person name="Venkataraman V."/>
            <person name="Vinson J."/>
            <person name="Vo A."/>
            <person name="Wade C."/>
            <person name="Wang S."/>
            <person name="Wangchuk T."/>
            <person name="Wangdi T."/>
            <person name="Whittaker C."/>
            <person name="Wilkinson J."/>
            <person name="Wu Y."/>
            <person name="Wyman D."/>
            <person name="Yadav S."/>
            <person name="Yang S."/>
            <person name="Yang X."/>
            <person name="Yeager S."/>
            <person name="Yee E."/>
            <person name="Young G."/>
            <person name="Zainoun J."/>
            <person name="Zembeck L."/>
            <person name="Zimmer A."/>
            <person name="Zody M."/>
            <person name="Lander E."/>
        </authorList>
    </citation>
    <scope>NUCLEOTIDE SEQUENCE [LARGE SCALE GENOMIC DNA]</scope>
</reference>
<keyword evidence="4" id="KW-0813">Transport</keyword>
<reference evidence="12" key="2">
    <citation type="submission" date="2025-08" db="UniProtKB">
        <authorList>
            <consortium name="Ensembl"/>
        </authorList>
    </citation>
    <scope>IDENTIFICATION</scope>
</reference>
<dbReference type="AlphaFoldDB" id="H2YS39"/>
<reference evidence="12" key="3">
    <citation type="submission" date="2025-09" db="UniProtKB">
        <authorList>
            <consortium name="Ensembl"/>
        </authorList>
    </citation>
    <scope>IDENTIFICATION</scope>
</reference>
<dbReference type="InterPro" id="IPR041212">
    <property type="entry name" value="Vta1_C"/>
</dbReference>
<dbReference type="Ensembl" id="ENSCSAVT00000008257.1">
    <property type="protein sequence ID" value="ENSCSAVP00000008149.1"/>
    <property type="gene ID" value="ENSCSAVG00000004848.1"/>
</dbReference>
<dbReference type="PANTHER" id="PTHR46009:SF1">
    <property type="entry name" value="VACUOLAR PROTEIN SORTING-ASSOCIATED PROTEIN VTA1 HOMOLOG"/>
    <property type="match status" value="1"/>
</dbReference>
<dbReference type="InterPro" id="IPR044538">
    <property type="entry name" value="Vta1-like"/>
</dbReference>
<dbReference type="HOGENOM" id="CLU_030378_1_0_1"/>
<dbReference type="Gene3D" id="1.20.5.420">
    <property type="entry name" value="Immunoglobulin FC, subunit C"/>
    <property type="match status" value="1"/>
</dbReference>
<dbReference type="InParanoid" id="H2YS39"/>
<evidence type="ECO:0000256" key="9">
    <source>
        <dbReference type="SAM" id="MobiDB-lite"/>
    </source>
</evidence>
<keyword evidence="8" id="KW-0472">Membrane</keyword>
<dbReference type="GeneTree" id="ENSGT00390000011342"/>
<accession>H2YS39</accession>